<gene>
    <name evidence="2" type="ORF">HLI_05400</name>
</gene>
<keyword evidence="1" id="KW-0812">Transmembrane</keyword>
<accession>A0A410MAG2</accession>
<dbReference type="InterPro" id="IPR025428">
    <property type="entry name" value="Spore_YhaL"/>
</dbReference>
<dbReference type="Proteomes" id="UP000287756">
    <property type="component" value="Chromosome"/>
</dbReference>
<name>A0A410MAG2_9BACI</name>
<reference evidence="2 3" key="1">
    <citation type="submission" date="2018-01" db="EMBL/GenBank/DDBJ databases">
        <title>The whole genome sequencing and assembly of Halobacillus litoralis ERB031 strain.</title>
        <authorList>
            <person name="Lee S.-J."/>
            <person name="Park M.-K."/>
            <person name="Kim J.-Y."/>
            <person name="Lee Y.-J."/>
            <person name="Yi H."/>
            <person name="Bahn Y.-S."/>
            <person name="Kim J.F."/>
            <person name="Lee D.-W."/>
        </authorList>
    </citation>
    <scope>NUCLEOTIDE SEQUENCE [LARGE SCALE GENOMIC DNA]</scope>
    <source>
        <strain evidence="2 3">ERB 031</strain>
    </source>
</reference>
<dbReference type="EMBL" id="CP026118">
    <property type="protein sequence ID" value="QAS51705.1"/>
    <property type="molecule type" value="Genomic_DNA"/>
</dbReference>
<dbReference type="AlphaFoldDB" id="A0A410MAG2"/>
<dbReference type="Pfam" id="PF14147">
    <property type="entry name" value="Spore_YhaL"/>
    <property type="match status" value="1"/>
</dbReference>
<evidence type="ECO:0000313" key="3">
    <source>
        <dbReference type="Proteomes" id="UP000287756"/>
    </source>
</evidence>
<dbReference type="OrthoDB" id="2454520at2"/>
<organism evidence="2 3">
    <name type="scientific">Halobacillus litoralis</name>
    <dbReference type="NCBI Taxonomy" id="45668"/>
    <lineage>
        <taxon>Bacteria</taxon>
        <taxon>Bacillati</taxon>
        <taxon>Bacillota</taxon>
        <taxon>Bacilli</taxon>
        <taxon>Bacillales</taxon>
        <taxon>Bacillaceae</taxon>
        <taxon>Halobacillus</taxon>
    </lineage>
</organism>
<evidence type="ECO:0000256" key="1">
    <source>
        <dbReference type="SAM" id="Phobius"/>
    </source>
</evidence>
<keyword evidence="1" id="KW-0472">Membrane</keyword>
<dbReference type="KEGG" id="hli:HLI_05400"/>
<sequence length="65" mass="7873">MIFGLPVWVFFCIVFIFVSGYMAIRAMRAEHHLEQEFIEREGQVYLKRMEEEKELRGKRKAMMSE</sequence>
<keyword evidence="1" id="KW-1133">Transmembrane helix</keyword>
<protein>
    <submittedName>
        <fullName evidence="2">SigE-dependent sporulation protein</fullName>
    </submittedName>
</protein>
<feature type="transmembrane region" description="Helical" evidence="1">
    <location>
        <begin position="6"/>
        <end position="24"/>
    </location>
</feature>
<evidence type="ECO:0000313" key="2">
    <source>
        <dbReference type="EMBL" id="QAS51705.1"/>
    </source>
</evidence>
<proteinExistence type="predicted"/>
<dbReference type="RefSeq" id="WP_128523682.1">
    <property type="nucleotide sequence ID" value="NZ_CANLVY010000008.1"/>
</dbReference>